<dbReference type="Proteomes" id="UP000008076">
    <property type="component" value="Unassembled WGS sequence"/>
</dbReference>
<feature type="domain" description="ABC transmembrane type-1" evidence="4">
    <location>
        <begin position="1"/>
        <end position="70"/>
    </location>
</feature>
<dbReference type="InterPro" id="IPR036640">
    <property type="entry name" value="ABC1_TM_sf"/>
</dbReference>
<evidence type="ECO:0000256" key="2">
    <source>
        <dbReference type="ARBA" id="ARBA00022989"/>
    </source>
</evidence>
<dbReference type="GeneID" id="5883187"/>
<dbReference type="GO" id="GO:0016020">
    <property type="term" value="C:membrane"/>
    <property type="evidence" value="ECO:0007669"/>
    <property type="project" value="InterPro"/>
</dbReference>
<gene>
    <name evidence="5" type="ORF">EDI_156920</name>
</gene>
<protein>
    <submittedName>
        <fullName evidence="5">Multidrug resistance protein, putative</fullName>
        <ecNumber evidence="5">3.6.3.44</ecNumber>
    </submittedName>
</protein>
<evidence type="ECO:0000259" key="4">
    <source>
        <dbReference type="PROSITE" id="PS50929"/>
    </source>
</evidence>
<dbReference type="VEuPathDB" id="AmoebaDB:EDI_156920"/>
<evidence type="ECO:0000256" key="3">
    <source>
        <dbReference type="ARBA" id="ARBA00023136"/>
    </source>
</evidence>
<dbReference type="RefSeq" id="XP_001738119.1">
    <property type="nucleotide sequence ID" value="XM_001738067.1"/>
</dbReference>
<dbReference type="OrthoDB" id="6500128at2759"/>
<dbReference type="PROSITE" id="PS50929">
    <property type="entry name" value="ABC_TM1F"/>
    <property type="match status" value="1"/>
</dbReference>
<keyword evidence="2" id="KW-1133">Transmembrane helix</keyword>
<organism evidence="6">
    <name type="scientific">Entamoeba dispar (strain ATCC PRA-260 / SAW760)</name>
    <dbReference type="NCBI Taxonomy" id="370354"/>
    <lineage>
        <taxon>Eukaryota</taxon>
        <taxon>Amoebozoa</taxon>
        <taxon>Evosea</taxon>
        <taxon>Archamoebae</taxon>
        <taxon>Mastigamoebida</taxon>
        <taxon>Entamoebidae</taxon>
        <taxon>Entamoeba</taxon>
    </lineage>
</organism>
<dbReference type="SUPFAM" id="SSF90123">
    <property type="entry name" value="ABC transporter transmembrane region"/>
    <property type="match status" value="1"/>
</dbReference>
<dbReference type="EC" id="3.6.3.44" evidence="5"/>
<proteinExistence type="predicted"/>
<keyword evidence="5" id="KW-0378">Hydrolase</keyword>
<dbReference type="Pfam" id="PF00664">
    <property type="entry name" value="ABC_membrane"/>
    <property type="match status" value="1"/>
</dbReference>
<keyword evidence="3" id="KW-0472">Membrane</keyword>
<dbReference type="AlphaFoldDB" id="B0EIS9"/>
<dbReference type="KEGG" id="edi:EDI_156920"/>
<name>B0EIS9_ENTDS</name>
<keyword evidence="1" id="KW-0812">Transmembrane</keyword>
<sequence length="96" mass="10694">MSGEFMTCRVRKLSFYAICRQDIGWFDKKENSTGRLAGRLAADATKLNGVTGNLIGTMIHSTIFVPLIVFNTYIQLRISVGFTGPETKIYTNAENL</sequence>
<dbReference type="eggNOG" id="KOG0055">
    <property type="taxonomic scope" value="Eukaryota"/>
</dbReference>
<dbReference type="GO" id="GO:0016787">
    <property type="term" value="F:hydrolase activity"/>
    <property type="evidence" value="ECO:0007669"/>
    <property type="project" value="UniProtKB-KW"/>
</dbReference>
<evidence type="ECO:0000313" key="5">
    <source>
        <dbReference type="EMBL" id="EDR25577.1"/>
    </source>
</evidence>
<dbReference type="GO" id="GO:0140359">
    <property type="term" value="F:ABC-type transporter activity"/>
    <property type="evidence" value="ECO:0007669"/>
    <property type="project" value="InterPro"/>
</dbReference>
<keyword evidence="6" id="KW-1185">Reference proteome</keyword>
<evidence type="ECO:0000313" key="6">
    <source>
        <dbReference type="Proteomes" id="UP000008076"/>
    </source>
</evidence>
<reference evidence="6" key="1">
    <citation type="submission" date="2007-12" db="EMBL/GenBank/DDBJ databases">
        <title>Annotation of Entamoeba dispar SAW760.</title>
        <authorList>
            <person name="Lorenzi H."/>
            <person name="Inman J."/>
            <person name="Schobel S."/>
            <person name="Amedeo P."/>
            <person name="Caler E."/>
        </authorList>
    </citation>
    <scope>NUCLEOTIDE SEQUENCE [LARGE SCALE GENOMIC DNA]</scope>
    <source>
        <strain evidence="6">ATCC PRA-260 / SAW760</strain>
    </source>
</reference>
<accession>B0EIS9</accession>
<dbReference type="InterPro" id="IPR011527">
    <property type="entry name" value="ABC1_TM_dom"/>
</dbReference>
<evidence type="ECO:0000256" key="1">
    <source>
        <dbReference type="ARBA" id="ARBA00022692"/>
    </source>
</evidence>
<dbReference type="EMBL" id="DS549491">
    <property type="protein sequence ID" value="EDR25577.1"/>
    <property type="molecule type" value="Genomic_DNA"/>
</dbReference>
<dbReference type="GO" id="GO:0005524">
    <property type="term" value="F:ATP binding"/>
    <property type="evidence" value="ECO:0007669"/>
    <property type="project" value="InterPro"/>
</dbReference>
<dbReference type="Gene3D" id="1.20.1560.10">
    <property type="entry name" value="ABC transporter type 1, transmembrane domain"/>
    <property type="match status" value="1"/>
</dbReference>